<dbReference type="SUPFAM" id="SSF52025">
    <property type="entry name" value="PA domain"/>
    <property type="match status" value="1"/>
</dbReference>
<dbReference type="InParanoid" id="A0A3N4LK47"/>
<dbReference type="InterPro" id="IPR036757">
    <property type="entry name" value="TFR-like_dimer_dom_sf"/>
</dbReference>
<dbReference type="PANTHER" id="PTHR10404">
    <property type="entry name" value="N-ACETYLATED-ALPHA-LINKED ACIDIC DIPEPTIDASE"/>
    <property type="match status" value="1"/>
</dbReference>
<dbReference type="EMBL" id="ML121564">
    <property type="protein sequence ID" value="RPB21031.1"/>
    <property type="molecule type" value="Genomic_DNA"/>
</dbReference>
<keyword evidence="3" id="KW-1133">Transmembrane helix</keyword>
<organism evidence="6 7">
    <name type="scientific">Terfezia boudieri ATCC MYA-4762</name>
    <dbReference type="NCBI Taxonomy" id="1051890"/>
    <lineage>
        <taxon>Eukaryota</taxon>
        <taxon>Fungi</taxon>
        <taxon>Dikarya</taxon>
        <taxon>Ascomycota</taxon>
        <taxon>Pezizomycotina</taxon>
        <taxon>Pezizomycetes</taxon>
        <taxon>Pezizales</taxon>
        <taxon>Pezizaceae</taxon>
        <taxon>Terfezia</taxon>
    </lineage>
</organism>
<dbReference type="InterPro" id="IPR007365">
    <property type="entry name" value="TFR-like_dimer_dom"/>
</dbReference>
<feature type="domain" description="Transferrin receptor-like dimerisation" evidence="4">
    <location>
        <begin position="736"/>
        <end position="859"/>
    </location>
</feature>
<dbReference type="Proteomes" id="UP000267821">
    <property type="component" value="Unassembled WGS sequence"/>
</dbReference>
<name>A0A3N4LK47_9PEZI</name>
<evidence type="ECO:0000256" key="1">
    <source>
        <dbReference type="ARBA" id="ARBA00005634"/>
    </source>
</evidence>
<dbReference type="STRING" id="1051890.A0A3N4LK47"/>
<dbReference type="Gene3D" id="3.50.30.30">
    <property type="match status" value="1"/>
</dbReference>
<dbReference type="Pfam" id="PF04253">
    <property type="entry name" value="TFR_dimer"/>
    <property type="match status" value="1"/>
</dbReference>
<feature type="domain" description="Peptidase M28" evidence="5">
    <location>
        <begin position="485"/>
        <end position="622"/>
    </location>
</feature>
<evidence type="ECO:0000259" key="4">
    <source>
        <dbReference type="Pfam" id="PF04253"/>
    </source>
</evidence>
<dbReference type="PANTHER" id="PTHR10404:SF71">
    <property type="entry name" value="CARBOXYPEPTIDASE TRE2, PUTATIVE (AFU_ORTHOLOGUE AFUA_3G10650)-RELATED"/>
    <property type="match status" value="1"/>
</dbReference>
<dbReference type="Pfam" id="PF04389">
    <property type="entry name" value="Peptidase_M28"/>
    <property type="match status" value="1"/>
</dbReference>
<comment type="similarity">
    <text evidence="1">Belongs to the peptidase M28 family. M28B subfamily.</text>
</comment>
<dbReference type="Gene3D" id="1.20.930.40">
    <property type="entry name" value="Transferrin receptor-like, dimerisation domain"/>
    <property type="match status" value="1"/>
</dbReference>
<feature type="transmembrane region" description="Helical" evidence="3">
    <location>
        <begin position="161"/>
        <end position="178"/>
    </location>
</feature>
<accession>A0A3N4LK47</accession>
<dbReference type="GO" id="GO:0004180">
    <property type="term" value="F:carboxypeptidase activity"/>
    <property type="evidence" value="ECO:0007669"/>
    <property type="project" value="TreeGrafter"/>
</dbReference>
<keyword evidence="3" id="KW-0472">Membrane</keyword>
<feature type="region of interest" description="Disordered" evidence="2">
    <location>
        <begin position="1"/>
        <end position="78"/>
    </location>
</feature>
<keyword evidence="7" id="KW-1185">Reference proteome</keyword>
<dbReference type="OrthoDB" id="5841748at2759"/>
<dbReference type="InterPro" id="IPR039373">
    <property type="entry name" value="Peptidase_M28B"/>
</dbReference>
<sequence length="862" mass="96073">MLRPGIPNFVEATSRPASRNDAGPQEGSSEQEAEERAGLLGQPNSNYRRPTVQDARNSEDSLLRPGRPRRSSDESLPREMQQFEIIDPPGAYADTQGQSLSLSSSRVYHQFQKRLSIIASSVSSRLQLPQVNWRWRWKWKWRSCSLPSISCMKYVEFLLPYYRLFAVFFVIMIVYALLASDLFNFRGRTFLGQVFDPASVQNYAVNHVKVEKIQHYLEYLTSFGHIAGTVGDRTLGKYIEEEFMSFGMDVVDTEDYHVLLNYPKKDGRSLSIIHPKNQVWIANLEELDAQGMTEHPHVFHGYGASGMVHGRLMYAGYGSPDDYLLLQKSGVNFTGAIVLVRQDGSIPDLGMIVKNAENAGAIGCLIGSGDWEAKSAIGGGNMVVRGSVALMSQVMGDVLTPGYASKPDAQVVPKKGNPGLVNIPSLPISRNNAIHLIKTLEGLGSPIKFDGEKSKLSPLWTGNDLSPIIKLDNVLVDKSKQKITNIFALIRGTEQQERQIIIGNHRDAWCWGASSPNSGTAVMLEVARLFGEMMTFGWRPLRTIVFANWDAGEYNRIGSTEWVEDHADDLRRNGMAYINLATAFSGNIFTASGSPALESVLLKTLSRINDPNSKTPLHDLWGKRKLSGLGAAGDYGAFQHFVGMSSIDIGFKSLNDHTGTGVVDSCYDTYSLLTTVDPNLDYPFAIAQILSLLILELADSSNMPFNMTNYATSVLAWYSDLNSYAKEKSSEQKQKLDLKPLKDAVELMQRNMPIFDDKIQKWTHGEGDESFIEFDGSVSAVHRISHNARMANFEHHLVEEEGLWGREWFKHVLMAPKRDNGHEVTYFPSIRDAIDAGDWKAAQENVKRVAKRLVAATDKILN</sequence>
<proteinExistence type="inferred from homology"/>
<protein>
    <submittedName>
        <fullName evidence="6">Zn-dependent exopeptidase</fullName>
    </submittedName>
</protein>
<reference evidence="6 7" key="1">
    <citation type="journal article" date="2018" name="Nat. Ecol. Evol.">
        <title>Pezizomycetes genomes reveal the molecular basis of ectomycorrhizal truffle lifestyle.</title>
        <authorList>
            <person name="Murat C."/>
            <person name="Payen T."/>
            <person name="Noel B."/>
            <person name="Kuo A."/>
            <person name="Morin E."/>
            <person name="Chen J."/>
            <person name="Kohler A."/>
            <person name="Krizsan K."/>
            <person name="Balestrini R."/>
            <person name="Da Silva C."/>
            <person name="Montanini B."/>
            <person name="Hainaut M."/>
            <person name="Levati E."/>
            <person name="Barry K.W."/>
            <person name="Belfiori B."/>
            <person name="Cichocki N."/>
            <person name="Clum A."/>
            <person name="Dockter R.B."/>
            <person name="Fauchery L."/>
            <person name="Guy J."/>
            <person name="Iotti M."/>
            <person name="Le Tacon F."/>
            <person name="Lindquist E.A."/>
            <person name="Lipzen A."/>
            <person name="Malagnac F."/>
            <person name="Mello A."/>
            <person name="Molinier V."/>
            <person name="Miyauchi S."/>
            <person name="Poulain J."/>
            <person name="Riccioni C."/>
            <person name="Rubini A."/>
            <person name="Sitrit Y."/>
            <person name="Splivallo R."/>
            <person name="Traeger S."/>
            <person name="Wang M."/>
            <person name="Zifcakova L."/>
            <person name="Wipf D."/>
            <person name="Zambonelli A."/>
            <person name="Paolocci F."/>
            <person name="Nowrousian M."/>
            <person name="Ottonello S."/>
            <person name="Baldrian P."/>
            <person name="Spatafora J.W."/>
            <person name="Henrissat B."/>
            <person name="Nagy L.G."/>
            <person name="Aury J.M."/>
            <person name="Wincker P."/>
            <person name="Grigoriev I.V."/>
            <person name="Bonfante P."/>
            <person name="Martin F.M."/>
        </authorList>
    </citation>
    <scope>NUCLEOTIDE SEQUENCE [LARGE SCALE GENOMIC DNA]</scope>
    <source>
        <strain evidence="6 7">ATCC MYA-4762</strain>
    </source>
</reference>
<dbReference type="AlphaFoldDB" id="A0A3N4LK47"/>
<dbReference type="InterPro" id="IPR007484">
    <property type="entry name" value="Peptidase_M28"/>
</dbReference>
<dbReference type="SUPFAM" id="SSF47672">
    <property type="entry name" value="Transferrin receptor-like dimerisation domain"/>
    <property type="match status" value="1"/>
</dbReference>
<dbReference type="SUPFAM" id="SSF53187">
    <property type="entry name" value="Zn-dependent exopeptidases"/>
    <property type="match status" value="1"/>
</dbReference>
<dbReference type="Gene3D" id="3.40.630.10">
    <property type="entry name" value="Zn peptidases"/>
    <property type="match status" value="1"/>
</dbReference>
<evidence type="ECO:0000256" key="2">
    <source>
        <dbReference type="SAM" id="MobiDB-lite"/>
    </source>
</evidence>
<evidence type="ECO:0000256" key="3">
    <source>
        <dbReference type="SAM" id="Phobius"/>
    </source>
</evidence>
<evidence type="ECO:0000313" key="6">
    <source>
        <dbReference type="EMBL" id="RPB21031.1"/>
    </source>
</evidence>
<keyword evidence="3" id="KW-0812">Transmembrane</keyword>
<dbReference type="FunFam" id="3.40.630.10:FF:000101">
    <property type="entry name" value="N-acetylated alpha-linked acidic dipeptidase like 1"/>
    <property type="match status" value="1"/>
</dbReference>
<gene>
    <name evidence="6" type="ORF">L211DRAFT_812389</name>
</gene>
<dbReference type="InterPro" id="IPR046450">
    <property type="entry name" value="PA_dom_sf"/>
</dbReference>
<evidence type="ECO:0000259" key="5">
    <source>
        <dbReference type="Pfam" id="PF04389"/>
    </source>
</evidence>
<evidence type="ECO:0000313" key="7">
    <source>
        <dbReference type="Proteomes" id="UP000267821"/>
    </source>
</evidence>